<protein>
    <submittedName>
        <fullName evidence="2">HAD family hydrolase</fullName>
        <ecNumber evidence="2">3.1.3.-</ecNumber>
    </submittedName>
</protein>
<dbReference type="SUPFAM" id="SSF56784">
    <property type="entry name" value="HAD-like"/>
    <property type="match status" value="1"/>
</dbReference>
<dbReference type="PANTHER" id="PTHR10000">
    <property type="entry name" value="PHOSPHOSERINE PHOSPHATASE"/>
    <property type="match status" value="1"/>
</dbReference>
<keyword evidence="3" id="KW-1185">Reference proteome</keyword>
<dbReference type="NCBIfam" id="TIGR01484">
    <property type="entry name" value="HAD-SF-IIB"/>
    <property type="match status" value="1"/>
</dbReference>
<dbReference type="RefSeq" id="WP_205498200.1">
    <property type="nucleotide sequence ID" value="NZ_CP148066.1"/>
</dbReference>
<keyword evidence="2" id="KW-0378">Hydrolase</keyword>
<comment type="similarity">
    <text evidence="1">Belongs to the HAD-like hydrolase superfamily. Cof family.</text>
</comment>
<dbReference type="GO" id="GO:0016787">
    <property type="term" value="F:hydrolase activity"/>
    <property type="evidence" value="ECO:0007669"/>
    <property type="project" value="UniProtKB-KW"/>
</dbReference>
<dbReference type="InterPro" id="IPR006379">
    <property type="entry name" value="HAD-SF_hydro_IIB"/>
</dbReference>
<dbReference type="Pfam" id="PF08282">
    <property type="entry name" value="Hydrolase_3"/>
    <property type="match status" value="1"/>
</dbReference>
<evidence type="ECO:0000313" key="2">
    <source>
        <dbReference type="EMBL" id="WXL28248.1"/>
    </source>
</evidence>
<reference evidence="2" key="1">
    <citation type="submission" date="2024-03" db="EMBL/GenBank/DDBJ databases">
        <title>Complete genome sequence of Mycoplasma gypis type strain B1/T1.</title>
        <authorList>
            <person name="Spergser J."/>
        </authorList>
    </citation>
    <scope>NUCLEOTIDE SEQUENCE [LARGE SCALE GENOMIC DNA]</scope>
    <source>
        <strain evidence="2">B1/T1</strain>
    </source>
</reference>
<dbReference type="PROSITE" id="PS01229">
    <property type="entry name" value="COF_2"/>
    <property type="match status" value="1"/>
</dbReference>
<dbReference type="InterPro" id="IPR036412">
    <property type="entry name" value="HAD-like_sf"/>
</dbReference>
<gene>
    <name evidence="2" type="ORF">WG616_02650</name>
</gene>
<dbReference type="NCBIfam" id="TIGR00099">
    <property type="entry name" value="Cof-subfamily"/>
    <property type="match status" value="1"/>
</dbReference>
<proteinExistence type="inferred from homology"/>
<name>A0ABZ2RQ59_9BACT</name>
<dbReference type="SFLD" id="SFLDS00003">
    <property type="entry name" value="Haloacid_Dehalogenase"/>
    <property type="match status" value="1"/>
</dbReference>
<evidence type="ECO:0000256" key="1">
    <source>
        <dbReference type="ARBA" id="ARBA00034778"/>
    </source>
</evidence>
<dbReference type="EMBL" id="CP148066">
    <property type="protein sequence ID" value="WXL28248.1"/>
    <property type="molecule type" value="Genomic_DNA"/>
</dbReference>
<accession>A0ABZ2RQ59</accession>
<dbReference type="Gene3D" id="3.30.1240.10">
    <property type="match status" value="1"/>
</dbReference>
<dbReference type="PANTHER" id="PTHR10000:SF53">
    <property type="entry name" value="5-AMINO-6-(5-PHOSPHO-D-RIBITYLAMINO)URACIL PHOSPHATASE YBJI-RELATED"/>
    <property type="match status" value="1"/>
</dbReference>
<dbReference type="Gene3D" id="3.40.50.1000">
    <property type="entry name" value="HAD superfamily/HAD-like"/>
    <property type="match status" value="1"/>
</dbReference>
<dbReference type="InterPro" id="IPR000150">
    <property type="entry name" value="Cof"/>
</dbReference>
<dbReference type="InterPro" id="IPR023214">
    <property type="entry name" value="HAD_sf"/>
</dbReference>
<evidence type="ECO:0000313" key="3">
    <source>
        <dbReference type="Proteomes" id="UP001460679"/>
    </source>
</evidence>
<dbReference type="NCBIfam" id="NF045966">
    <property type="entry name" value="YcsE_rel_Pase"/>
    <property type="match status" value="1"/>
</dbReference>
<dbReference type="Proteomes" id="UP001460679">
    <property type="component" value="Chromosome"/>
</dbReference>
<organism evidence="2 3">
    <name type="scientific">[Mycoplasma] gypis</name>
    <dbReference type="NCBI Taxonomy" id="92404"/>
    <lineage>
        <taxon>Bacteria</taxon>
        <taxon>Bacillati</taxon>
        <taxon>Mycoplasmatota</taxon>
        <taxon>Mycoplasmoidales</taxon>
        <taxon>Metamycoplasmataceae</taxon>
        <taxon>Metamycoplasma</taxon>
    </lineage>
</organism>
<dbReference type="EC" id="3.1.3.-" evidence="2"/>
<dbReference type="SFLD" id="SFLDG01140">
    <property type="entry name" value="C2.B:_Phosphomannomutase_and_P"/>
    <property type="match status" value="1"/>
</dbReference>
<sequence>MKNFKLAAFDIDGTILPFKEGQKNSDLSPVIVDMFKKLKQAGFITVFCSGRDIFTVGQHRLDTPNVDYFIGANGSFILDLKTNEYIFEKTIKYDDYKVFLEATNKRNLPFTFVGKRYGYFNSQFDINHWFYAPFKENFIDYTEYENNQDDPNYLITVNSDDSHELREYYENIFKKNNLDMWVLAEWTGGVFISAKGVNKARGLEILCEKINISLDEVIAFGDSSNDVEMLSEVGLGVAMGNAEEELKSVAKDVCESVEDFGTFNYLMKKGFIK</sequence>